<sequence>MNKNRYRRVFSKHLGMLVAVAENVKSRGKAPGEGAAAEASPQLGVVSAMTAIALALFAWDMDEARAQGLPTQGNVVAGQATISQPNGSTMTINQGSQRAVIDWNSFSIGQGNTVQFNQPNAQAQALNRVTGGLPSNIHGSLLANGQVLIQNANGVLFGRGAVVNVGSLLATTKSIDSNAFMAGSPLALSATGTQAGIINEGSINAQGYVTFMGDQVRNAGDIKTGPGGQVLLAAGDSATVALHNGQGISLVLNDATANALAENSGNIHAQDGTVLITARGKDTLLNTVVNLSGVVRAGTVVADAGKTGDVVMTGRIDASNRNGGQAARWYWPATASACSTALRSTLRATRLAARSSLVVTRSASWKAPKHASCCRTVLVLPTSRRWVSTRGSMRVHGMAMAGSWRRQPTTSTSRARSLPQRRTASLANG</sequence>
<dbReference type="SUPFAM" id="SSF51126">
    <property type="entry name" value="Pectin lyase-like"/>
    <property type="match status" value="1"/>
</dbReference>
<keyword evidence="3" id="KW-0732">Signal</keyword>
<dbReference type="SMART" id="SM00912">
    <property type="entry name" value="Haemagg_act"/>
    <property type="match status" value="1"/>
</dbReference>
<dbReference type="Gene3D" id="2.160.20.10">
    <property type="entry name" value="Single-stranded right-handed beta-helix, Pectin lyase-like"/>
    <property type="match status" value="1"/>
</dbReference>
<feature type="domain" description="Filamentous haemagglutinin FhaB/tRNA nuclease CdiA-like TPS" evidence="5">
    <location>
        <begin position="66"/>
        <end position="179"/>
    </location>
</feature>
<dbReference type="PANTHER" id="PTHR12338">
    <property type="entry name" value="AUTOTRANSPORTER"/>
    <property type="match status" value="1"/>
</dbReference>
<evidence type="ECO:0000256" key="2">
    <source>
        <dbReference type="ARBA" id="ARBA00022525"/>
    </source>
</evidence>
<evidence type="ECO:0000313" key="6">
    <source>
        <dbReference type="EMBL" id="AZG16029.1"/>
    </source>
</evidence>
<comment type="subcellular location">
    <subcellularLocation>
        <location evidence="1">Secreted</location>
    </subcellularLocation>
</comment>
<dbReference type="InterPro" id="IPR008638">
    <property type="entry name" value="FhaB/CdiA-like_TPS"/>
</dbReference>
<feature type="region of interest" description="Disordered" evidence="4">
    <location>
        <begin position="399"/>
        <end position="429"/>
    </location>
</feature>
<evidence type="ECO:0000256" key="3">
    <source>
        <dbReference type="ARBA" id="ARBA00022729"/>
    </source>
</evidence>
<proteinExistence type="predicted"/>
<dbReference type="PANTHER" id="PTHR12338:SF8">
    <property type="entry name" value="HEME_HEMOPEXIN-BINDING PROTEIN"/>
    <property type="match status" value="1"/>
</dbReference>
<dbReference type="OrthoDB" id="218680at2"/>
<dbReference type="Pfam" id="PF13018">
    <property type="entry name" value="ESPR"/>
    <property type="match status" value="1"/>
</dbReference>
<protein>
    <submittedName>
        <fullName evidence="6">Filamentous hemagglutinin N-terminal domain-containing protein</fullName>
    </submittedName>
</protein>
<evidence type="ECO:0000256" key="1">
    <source>
        <dbReference type="ARBA" id="ARBA00004613"/>
    </source>
</evidence>
<evidence type="ECO:0000313" key="7">
    <source>
        <dbReference type="Proteomes" id="UP000270411"/>
    </source>
</evidence>
<dbReference type="KEGG" id="cpau:EHF44_21630"/>
<dbReference type="Proteomes" id="UP000270411">
    <property type="component" value="Chromosome 2"/>
</dbReference>
<dbReference type="InterPro" id="IPR050909">
    <property type="entry name" value="Bact_Autotransporter_VF"/>
</dbReference>
<dbReference type="Pfam" id="PF05860">
    <property type="entry name" value="TPS"/>
    <property type="match status" value="1"/>
</dbReference>
<dbReference type="InterPro" id="IPR012334">
    <property type="entry name" value="Pectin_lyas_fold"/>
</dbReference>
<dbReference type="InterPro" id="IPR011050">
    <property type="entry name" value="Pectin_lyase_fold/virulence"/>
</dbReference>
<organism evidence="6 7">
    <name type="scientific">Cupriavidus pauculus</name>
    <dbReference type="NCBI Taxonomy" id="82633"/>
    <lineage>
        <taxon>Bacteria</taxon>
        <taxon>Pseudomonadati</taxon>
        <taxon>Pseudomonadota</taxon>
        <taxon>Betaproteobacteria</taxon>
        <taxon>Burkholderiales</taxon>
        <taxon>Burkholderiaceae</taxon>
        <taxon>Cupriavidus</taxon>
    </lineage>
</organism>
<dbReference type="GO" id="GO:0005576">
    <property type="term" value="C:extracellular region"/>
    <property type="evidence" value="ECO:0007669"/>
    <property type="project" value="UniProtKB-SubCell"/>
</dbReference>
<feature type="compositionally biased region" description="Polar residues" evidence="4">
    <location>
        <begin position="406"/>
        <end position="429"/>
    </location>
</feature>
<accession>A0A3G8H720</accession>
<dbReference type="EMBL" id="CP033970">
    <property type="protein sequence ID" value="AZG16029.1"/>
    <property type="molecule type" value="Genomic_DNA"/>
</dbReference>
<gene>
    <name evidence="6" type="ORF">EHF44_21630</name>
</gene>
<reference evidence="7" key="1">
    <citation type="submission" date="2018-11" db="EMBL/GenBank/DDBJ databases">
        <title>FDA dAtabase for Regulatory Grade micrObial Sequences (FDA-ARGOS): Supporting development and validation of Infectious Disease Dx tests.</title>
        <authorList>
            <person name="Goldberg B."/>
            <person name="Campos J."/>
            <person name="Tallon L."/>
            <person name="Sadzewicz L."/>
            <person name="Zhao X."/>
            <person name="Vavikolanu K."/>
            <person name="Mehta A."/>
            <person name="Aluvathingal J."/>
            <person name="Nadendla S."/>
            <person name="Geyer C."/>
            <person name="Nandy P."/>
            <person name="Yan Y."/>
            <person name="Sichtig H."/>
        </authorList>
    </citation>
    <scope>NUCLEOTIDE SEQUENCE [LARGE SCALE GENOMIC DNA]</scope>
    <source>
        <strain evidence="7">FDAARGOS_614</strain>
    </source>
</reference>
<dbReference type="NCBIfam" id="TIGR01901">
    <property type="entry name" value="adhes_NPXG"/>
    <property type="match status" value="1"/>
</dbReference>
<keyword evidence="2" id="KW-0964">Secreted</keyword>
<dbReference type="AlphaFoldDB" id="A0A3G8H720"/>
<dbReference type="InterPro" id="IPR024973">
    <property type="entry name" value="ESPR"/>
</dbReference>
<evidence type="ECO:0000256" key="4">
    <source>
        <dbReference type="SAM" id="MobiDB-lite"/>
    </source>
</evidence>
<name>A0A3G8H720_9BURK</name>
<evidence type="ECO:0000259" key="5">
    <source>
        <dbReference type="SMART" id="SM00912"/>
    </source>
</evidence>